<keyword evidence="7 8" id="KW-0501">Molybdenum cofactor biosynthesis</keyword>
<dbReference type="CDD" id="cd02503">
    <property type="entry name" value="MobA"/>
    <property type="match status" value="1"/>
</dbReference>
<sequence length="213" mass="23558">MTPKTGRDERTGLIVAGGHSTRFGDEDKAVAELAGTPMIRRVVDRIEPAVDEFVINCREDQVPAIRDALDGGPAASFAVDPIPDRGPMAGIMTGLRETATEYAVIVACDMPFVEPDLVDHLFERAAGRDAAVPRLDDQWFQTTQAVYRAEPMAAACERALERDERRIVEPLFDLDYVVVDEDEVREYAALETFENVNTREEFDDATARLGGEV</sequence>
<dbReference type="AlphaFoldDB" id="A0A1I0NPM6"/>
<feature type="binding site" evidence="8">
    <location>
        <position position="56"/>
    </location>
    <ligand>
        <name>GTP</name>
        <dbReference type="ChEBI" id="CHEBI:37565"/>
    </ligand>
</feature>
<dbReference type="InterPro" id="IPR029044">
    <property type="entry name" value="Nucleotide-diphossugar_trans"/>
</dbReference>
<evidence type="ECO:0000256" key="4">
    <source>
        <dbReference type="ARBA" id="ARBA00022741"/>
    </source>
</evidence>
<keyword evidence="10" id="KW-0548">Nucleotidyltransferase</keyword>
<comment type="cofactor">
    <cofactor evidence="8">
        <name>Mg(2+)</name>
        <dbReference type="ChEBI" id="CHEBI:18420"/>
    </cofactor>
</comment>
<feature type="binding site" evidence="8">
    <location>
        <position position="28"/>
    </location>
    <ligand>
        <name>GTP</name>
        <dbReference type="ChEBI" id="CHEBI:37565"/>
    </ligand>
</feature>
<dbReference type="eggNOG" id="arCOG01872">
    <property type="taxonomic scope" value="Archaea"/>
</dbReference>
<feature type="domain" description="MobA-like NTP transferase" evidence="9">
    <location>
        <begin position="12"/>
        <end position="169"/>
    </location>
</feature>
<comment type="function">
    <text evidence="8">Transfers a GMP moiety from GTP to Mo-molybdopterin (Mo-MPT) cofactor (Moco or molybdenum cofactor) to form Mo-molybdopterin guanine dinucleotide (Mo-MGD) cofactor.</text>
</comment>
<comment type="similarity">
    <text evidence="8">Belongs to the MobA family.</text>
</comment>
<dbReference type="STRING" id="1202768.SAMN05216285_1969"/>
<evidence type="ECO:0000256" key="3">
    <source>
        <dbReference type="ARBA" id="ARBA00022723"/>
    </source>
</evidence>
<evidence type="ECO:0000259" key="9">
    <source>
        <dbReference type="Pfam" id="PF12804"/>
    </source>
</evidence>
<keyword evidence="4 8" id="KW-0547">Nucleotide-binding</keyword>
<dbReference type="GO" id="GO:0005737">
    <property type="term" value="C:cytoplasm"/>
    <property type="evidence" value="ECO:0007669"/>
    <property type="project" value="UniProtKB-SubCell"/>
</dbReference>
<dbReference type="HAMAP" id="MF_00316">
    <property type="entry name" value="MobA"/>
    <property type="match status" value="1"/>
</dbReference>
<evidence type="ECO:0000256" key="6">
    <source>
        <dbReference type="ARBA" id="ARBA00023134"/>
    </source>
</evidence>
<evidence type="ECO:0000256" key="5">
    <source>
        <dbReference type="ARBA" id="ARBA00022842"/>
    </source>
</evidence>
<accession>A0A1I0NPM6</accession>
<keyword evidence="1 8" id="KW-0963">Cytoplasm</keyword>
<dbReference type="Proteomes" id="UP000183275">
    <property type="component" value="Unassembled WGS sequence"/>
</dbReference>
<dbReference type="PANTHER" id="PTHR19136:SF81">
    <property type="entry name" value="MOLYBDENUM COFACTOR GUANYLYLTRANSFERASE"/>
    <property type="match status" value="1"/>
</dbReference>
<evidence type="ECO:0000256" key="8">
    <source>
        <dbReference type="HAMAP-Rule" id="MF_00316"/>
    </source>
</evidence>
<dbReference type="EC" id="2.7.7.77" evidence="8"/>
<name>A0A1I0NPM6_9EURY</name>
<feature type="binding site" evidence="8">
    <location>
        <position position="109"/>
    </location>
    <ligand>
        <name>Mg(2+)</name>
        <dbReference type="ChEBI" id="CHEBI:18420"/>
    </ligand>
</feature>
<dbReference type="GO" id="GO:0046872">
    <property type="term" value="F:metal ion binding"/>
    <property type="evidence" value="ECO:0007669"/>
    <property type="project" value="UniProtKB-KW"/>
</dbReference>
<comment type="subcellular location">
    <subcellularLocation>
        <location evidence="8">Cytoplasm</location>
    </subcellularLocation>
</comment>
<keyword evidence="2 8" id="KW-0808">Transferase</keyword>
<dbReference type="SUPFAM" id="SSF53448">
    <property type="entry name" value="Nucleotide-diphospho-sugar transferases"/>
    <property type="match status" value="1"/>
</dbReference>
<dbReference type="InterPro" id="IPR013482">
    <property type="entry name" value="Molybde_CF_guanTrfase"/>
</dbReference>
<dbReference type="GO" id="GO:0006777">
    <property type="term" value="P:Mo-molybdopterin cofactor biosynthetic process"/>
    <property type="evidence" value="ECO:0007669"/>
    <property type="project" value="UniProtKB-KW"/>
</dbReference>
<evidence type="ECO:0000256" key="1">
    <source>
        <dbReference type="ARBA" id="ARBA00022490"/>
    </source>
</evidence>
<dbReference type="GO" id="GO:0061603">
    <property type="term" value="F:molybdenum cofactor guanylyltransferase activity"/>
    <property type="evidence" value="ECO:0007669"/>
    <property type="project" value="UniProtKB-EC"/>
</dbReference>
<comment type="catalytic activity">
    <reaction evidence="8">
        <text>Mo-molybdopterin + GTP + H(+) = Mo-molybdopterin guanine dinucleotide + diphosphate</text>
        <dbReference type="Rhea" id="RHEA:34243"/>
        <dbReference type="ChEBI" id="CHEBI:15378"/>
        <dbReference type="ChEBI" id="CHEBI:33019"/>
        <dbReference type="ChEBI" id="CHEBI:37565"/>
        <dbReference type="ChEBI" id="CHEBI:71302"/>
        <dbReference type="ChEBI" id="CHEBI:71310"/>
        <dbReference type="EC" id="2.7.7.77"/>
    </reaction>
</comment>
<evidence type="ECO:0000313" key="10">
    <source>
        <dbReference type="EMBL" id="SEW03319.1"/>
    </source>
</evidence>
<keyword evidence="5 8" id="KW-0460">Magnesium</keyword>
<dbReference type="Pfam" id="PF12804">
    <property type="entry name" value="NTP_transf_3"/>
    <property type="match status" value="1"/>
</dbReference>
<dbReference type="InterPro" id="IPR025877">
    <property type="entry name" value="MobA-like_NTP_Trfase"/>
</dbReference>
<feature type="binding site" evidence="8">
    <location>
        <position position="109"/>
    </location>
    <ligand>
        <name>GTP</name>
        <dbReference type="ChEBI" id="CHEBI:37565"/>
    </ligand>
</feature>
<dbReference type="GO" id="GO:0005525">
    <property type="term" value="F:GTP binding"/>
    <property type="evidence" value="ECO:0007669"/>
    <property type="project" value="UniProtKB-UniRule"/>
</dbReference>
<evidence type="ECO:0000256" key="2">
    <source>
        <dbReference type="ARBA" id="ARBA00022679"/>
    </source>
</evidence>
<keyword evidence="3 8" id="KW-0479">Metal-binding</keyword>
<reference evidence="11" key="1">
    <citation type="submission" date="2016-10" db="EMBL/GenBank/DDBJ databases">
        <authorList>
            <person name="Varghese N."/>
        </authorList>
    </citation>
    <scope>NUCLEOTIDE SEQUENCE [LARGE SCALE GENOMIC DNA]</scope>
    <source>
        <strain evidence="11">CGMCC 1.12284</strain>
    </source>
</reference>
<keyword evidence="11" id="KW-1185">Reference proteome</keyword>
<evidence type="ECO:0000313" key="11">
    <source>
        <dbReference type="Proteomes" id="UP000183275"/>
    </source>
</evidence>
<feature type="binding site" evidence="8">
    <location>
        <position position="84"/>
    </location>
    <ligand>
        <name>GTP</name>
        <dbReference type="ChEBI" id="CHEBI:37565"/>
    </ligand>
</feature>
<comment type="domain">
    <text evidence="8">The N-terminal domain determines nucleotide recognition and specific binding, while the C-terminal domain determines the specific binding to the target protein.</text>
</comment>
<organism evidence="10 11">
    <name type="scientific">Natrinema salifodinae</name>
    <dbReference type="NCBI Taxonomy" id="1202768"/>
    <lineage>
        <taxon>Archaea</taxon>
        <taxon>Methanobacteriati</taxon>
        <taxon>Methanobacteriota</taxon>
        <taxon>Stenosarchaea group</taxon>
        <taxon>Halobacteria</taxon>
        <taxon>Halobacteriales</taxon>
        <taxon>Natrialbaceae</taxon>
        <taxon>Natrinema</taxon>
    </lineage>
</organism>
<protein>
    <recommendedName>
        <fullName evidence="8">Probable molybdenum cofactor guanylyltransferase</fullName>
        <shortName evidence="8">MoCo guanylyltransferase</shortName>
        <ecNumber evidence="8">2.7.7.77</ecNumber>
    </recommendedName>
    <alternativeName>
        <fullName evidence="8">GTP:molybdopterin guanylyltransferase</fullName>
    </alternativeName>
    <alternativeName>
        <fullName evidence="8">Mo-MPT guanylyltransferase</fullName>
    </alternativeName>
    <alternativeName>
        <fullName evidence="8">Molybdopterin guanylyltransferase</fullName>
    </alternativeName>
    <alternativeName>
        <fullName evidence="8">Molybdopterin-guanine dinucleotide synthase</fullName>
        <shortName evidence="8">MGD synthase</shortName>
    </alternativeName>
</protein>
<dbReference type="EMBL" id="FOIS01000002">
    <property type="protein sequence ID" value="SEW03319.1"/>
    <property type="molecule type" value="Genomic_DNA"/>
</dbReference>
<dbReference type="PANTHER" id="PTHR19136">
    <property type="entry name" value="MOLYBDENUM COFACTOR GUANYLYLTRANSFERASE"/>
    <property type="match status" value="1"/>
</dbReference>
<evidence type="ECO:0000256" key="7">
    <source>
        <dbReference type="ARBA" id="ARBA00023150"/>
    </source>
</evidence>
<dbReference type="RefSeq" id="WP_049990175.1">
    <property type="nucleotide sequence ID" value="NZ_FOIS01000002.1"/>
</dbReference>
<feature type="binding site" evidence="8">
    <location>
        <begin position="15"/>
        <end position="17"/>
    </location>
    <ligand>
        <name>GTP</name>
        <dbReference type="ChEBI" id="CHEBI:37565"/>
    </ligand>
</feature>
<proteinExistence type="inferred from homology"/>
<dbReference type="OrthoDB" id="28434at2157"/>
<dbReference type="Gene3D" id="3.90.550.10">
    <property type="entry name" value="Spore Coat Polysaccharide Biosynthesis Protein SpsA, Chain A"/>
    <property type="match status" value="1"/>
</dbReference>
<keyword evidence="6 8" id="KW-0342">GTP-binding</keyword>
<gene>
    <name evidence="8" type="primary">mobA</name>
    <name evidence="10" type="ORF">SAMN05216285_1969</name>
</gene>